<organism evidence="4">
    <name type="scientific">Echinostoma caproni</name>
    <dbReference type="NCBI Taxonomy" id="27848"/>
    <lineage>
        <taxon>Eukaryota</taxon>
        <taxon>Metazoa</taxon>
        <taxon>Spiralia</taxon>
        <taxon>Lophotrochozoa</taxon>
        <taxon>Platyhelminthes</taxon>
        <taxon>Trematoda</taxon>
        <taxon>Digenea</taxon>
        <taxon>Plagiorchiida</taxon>
        <taxon>Echinostomata</taxon>
        <taxon>Echinostomatoidea</taxon>
        <taxon>Echinostomatidae</taxon>
        <taxon>Echinostoma</taxon>
    </lineage>
</organism>
<evidence type="ECO:0000313" key="2">
    <source>
        <dbReference type="EMBL" id="VDP45205.1"/>
    </source>
</evidence>
<evidence type="ECO:0000256" key="1">
    <source>
        <dbReference type="SAM" id="Coils"/>
    </source>
</evidence>
<gene>
    <name evidence="2" type="ORF">ECPE_LOCUS1726</name>
</gene>
<keyword evidence="3" id="KW-1185">Reference proteome</keyword>
<reference evidence="2 3" key="2">
    <citation type="submission" date="2018-11" db="EMBL/GenBank/DDBJ databases">
        <authorList>
            <consortium name="Pathogen Informatics"/>
        </authorList>
    </citation>
    <scope>NUCLEOTIDE SEQUENCE [LARGE SCALE GENOMIC DNA]</scope>
    <source>
        <strain evidence="2 3">Egypt</strain>
    </source>
</reference>
<dbReference type="WBParaSite" id="ECPE_0000172601-mRNA-1">
    <property type="protein sequence ID" value="ECPE_0000172601-mRNA-1"/>
    <property type="gene ID" value="ECPE_0000172601"/>
</dbReference>
<accession>A0A183A441</accession>
<dbReference type="EMBL" id="UZAN01014097">
    <property type="protein sequence ID" value="VDP45205.1"/>
    <property type="molecule type" value="Genomic_DNA"/>
</dbReference>
<dbReference type="OrthoDB" id="2129492at2759"/>
<dbReference type="Proteomes" id="UP000272942">
    <property type="component" value="Unassembled WGS sequence"/>
</dbReference>
<keyword evidence="1" id="KW-0175">Coiled coil</keyword>
<evidence type="ECO:0000313" key="3">
    <source>
        <dbReference type="Proteomes" id="UP000272942"/>
    </source>
</evidence>
<dbReference type="AlphaFoldDB" id="A0A183A441"/>
<protein>
    <submittedName>
        <fullName evidence="4">t-SNARE coiled-coil homology domain-containing protein</fullName>
    </submittedName>
</protein>
<name>A0A183A441_9TREM</name>
<proteinExistence type="predicted"/>
<feature type="coiled-coil region" evidence="1">
    <location>
        <begin position="7"/>
        <end position="45"/>
    </location>
</feature>
<sequence length="80" mass="9493">MIDQNIRKKQETEIEQLDKTARQLRTEFSQKVNQLKEDLLQMANDLDRVGRIQLKQSRNDARQVSPCHGQLAYSGWFEFQ</sequence>
<reference evidence="4" key="1">
    <citation type="submission" date="2016-06" db="UniProtKB">
        <authorList>
            <consortium name="WormBaseParasite"/>
        </authorList>
    </citation>
    <scope>IDENTIFICATION</scope>
</reference>
<evidence type="ECO:0000313" key="4">
    <source>
        <dbReference type="WBParaSite" id="ECPE_0000172601-mRNA-1"/>
    </source>
</evidence>